<evidence type="ECO:0000256" key="6">
    <source>
        <dbReference type="ARBA" id="ARBA00022989"/>
    </source>
</evidence>
<dbReference type="CTD" id="54463"/>
<dbReference type="AlphaFoldDB" id="A0A3B3S2Q3"/>
<evidence type="ECO:0000256" key="7">
    <source>
        <dbReference type="ARBA" id="ARBA00023006"/>
    </source>
</evidence>
<evidence type="ECO:0000313" key="12">
    <source>
        <dbReference type="Ensembl" id="ENSPKIP00000025014.1"/>
    </source>
</evidence>
<evidence type="ECO:0000256" key="4">
    <source>
        <dbReference type="ARBA" id="ARBA00022692"/>
    </source>
</evidence>
<evidence type="ECO:0000256" key="1">
    <source>
        <dbReference type="ARBA" id="ARBA00004477"/>
    </source>
</evidence>
<dbReference type="GeneID" id="111845973"/>
<keyword evidence="6 10" id="KW-1133">Transmembrane helix</keyword>
<evidence type="ECO:0000256" key="9">
    <source>
        <dbReference type="SAM" id="MobiDB-lite"/>
    </source>
</evidence>
<keyword evidence="13" id="KW-1185">Reference proteome</keyword>
<feature type="compositionally biased region" description="Acidic residues" evidence="9">
    <location>
        <begin position="386"/>
        <end position="414"/>
    </location>
</feature>
<feature type="domain" description="RETREG1-3/ARL6IP-like N-terminal reticulon-homology" evidence="11">
    <location>
        <begin position="47"/>
        <end position="221"/>
    </location>
</feature>
<dbReference type="InterPro" id="IPR057282">
    <property type="entry name" value="RETREG1-3-like_RHD"/>
</dbReference>
<keyword evidence="5" id="KW-0256">Endoplasmic reticulum</keyword>
<protein>
    <submittedName>
        <fullName evidence="12">Reticulophagy regulator 1</fullName>
    </submittedName>
</protein>
<reference evidence="12" key="1">
    <citation type="submission" date="2025-08" db="UniProtKB">
        <authorList>
            <consortium name="Ensembl"/>
        </authorList>
    </citation>
    <scope>IDENTIFICATION</scope>
</reference>
<dbReference type="Proteomes" id="UP000261540">
    <property type="component" value="Unplaced"/>
</dbReference>
<dbReference type="InterPro" id="IPR043384">
    <property type="entry name" value="RETREG1/3"/>
</dbReference>
<feature type="compositionally biased region" description="Basic and acidic residues" evidence="9">
    <location>
        <begin position="1"/>
        <end position="10"/>
    </location>
</feature>
<dbReference type="Ensembl" id="ENSPKIT00000005736.1">
    <property type="protein sequence ID" value="ENSPKIP00000025014.1"/>
    <property type="gene ID" value="ENSPKIG00000008029.1"/>
</dbReference>
<accession>A0A3B3S2Q3</accession>
<keyword evidence="7" id="KW-0072">Autophagy</keyword>
<name>A0A3B3S2Q3_9TELE</name>
<evidence type="ECO:0000313" key="13">
    <source>
        <dbReference type="Proteomes" id="UP000261540"/>
    </source>
</evidence>
<comment type="similarity">
    <text evidence="2">Belongs to the RETREG family.</text>
</comment>
<dbReference type="PANTHER" id="PTHR28659:SF3">
    <property type="entry name" value="RETICULOPHAGY REGULATOR 1"/>
    <property type="match status" value="1"/>
</dbReference>
<feature type="transmembrane region" description="Helical" evidence="10">
    <location>
        <begin position="62"/>
        <end position="79"/>
    </location>
</feature>
<evidence type="ECO:0000256" key="2">
    <source>
        <dbReference type="ARBA" id="ARBA00006299"/>
    </source>
</evidence>
<feature type="region of interest" description="Disordered" evidence="9">
    <location>
        <begin position="1"/>
        <end position="39"/>
    </location>
</feature>
<dbReference type="GO" id="GO:0043524">
    <property type="term" value="P:negative regulation of neuron apoptotic process"/>
    <property type="evidence" value="ECO:0007669"/>
    <property type="project" value="TreeGrafter"/>
</dbReference>
<dbReference type="GO" id="GO:0005789">
    <property type="term" value="C:endoplasmic reticulum membrane"/>
    <property type="evidence" value="ECO:0007669"/>
    <property type="project" value="UniProtKB-SubCell"/>
</dbReference>
<evidence type="ECO:0000259" key="11">
    <source>
        <dbReference type="Pfam" id="PF24456"/>
    </source>
</evidence>
<dbReference type="GeneTree" id="ENSGT00940000166973"/>
<feature type="transmembrane region" description="Helical" evidence="10">
    <location>
        <begin position="85"/>
        <end position="102"/>
    </location>
</feature>
<comment type="subcellular location">
    <subcellularLocation>
        <location evidence="1">Endoplasmic reticulum membrane</location>
        <topology evidence="1">Multi-pass membrane protein</topology>
    </subcellularLocation>
</comment>
<dbReference type="Pfam" id="PF24456">
    <property type="entry name" value="RHD_RETREG1-3"/>
    <property type="match status" value="1"/>
</dbReference>
<dbReference type="KEGG" id="pki:111845973"/>
<feature type="transmembrane region" description="Helical" evidence="10">
    <location>
        <begin position="188"/>
        <end position="209"/>
    </location>
</feature>
<evidence type="ECO:0000256" key="3">
    <source>
        <dbReference type="ARBA" id="ARBA00022553"/>
    </source>
</evidence>
<proteinExistence type="inferred from homology"/>
<evidence type="ECO:0000256" key="10">
    <source>
        <dbReference type="SAM" id="Phobius"/>
    </source>
</evidence>
<dbReference type="GO" id="GO:0061709">
    <property type="term" value="P:reticulophagy"/>
    <property type="evidence" value="ECO:0007669"/>
    <property type="project" value="InterPro"/>
</dbReference>
<keyword evidence="4 10" id="KW-0812">Transmembrane</keyword>
<feature type="region of interest" description="Disordered" evidence="9">
    <location>
        <begin position="373"/>
        <end position="433"/>
    </location>
</feature>
<reference evidence="12" key="2">
    <citation type="submission" date="2025-09" db="UniProtKB">
        <authorList>
            <consortium name="Ensembl"/>
        </authorList>
    </citation>
    <scope>IDENTIFICATION</scope>
</reference>
<evidence type="ECO:0000256" key="8">
    <source>
        <dbReference type="ARBA" id="ARBA00023136"/>
    </source>
</evidence>
<sequence>MAIAGRRDGDDASEAGARVGAGGGGAGAMPTGKGDRSAGARQFRGGSLLSCIASVITWKRPLYTSLLFIATNAIFWLVALSSWRLYHLLTLCLMVLVTVQMMKDMVLARKRGASLWRSMTESWEVIDSGPDTRAGVGQLAESWVSVKLFLQELSSFKQQNPGKFCLLVCSLCTFLAILGRYIPGVIILYVGVSGIFLWPLLSSHEFGLWMEPVLQKLDFGVADFLQRIKENHEKRMLQRRDEISEADESALFPKLDSTVCKDMSVSDTEVSEVTWTDNGTFNLSEEHTPQTENSEELDRRSDVDEVFMGGLPEFPSLDNGVGTNGDEEELSIGLPNPSGESSQTALELVNRMAGDVIAATITAAIQERLEGVAGAPAARPRPPLDSVEDSDSEAEDFELLDQSELEQLESEPEAAESPGTPNKSFLSSLLRRQ</sequence>
<evidence type="ECO:0000256" key="5">
    <source>
        <dbReference type="ARBA" id="ARBA00022824"/>
    </source>
</evidence>
<keyword evidence="3" id="KW-0597">Phosphoprotein</keyword>
<dbReference type="PANTHER" id="PTHR28659">
    <property type="entry name" value="RETICULON-LIKE PROTEIN"/>
    <property type="match status" value="1"/>
</dbReference>
<organism evidence="12 13">
    <name type="scientific">Paramormyrops kingsleyae</name>
    <dbReference type="NCBI Taxonomy" id="1676925"/>
    <lineage>
        <taxon>Eukaryota</taxon>
        <taxon>Metazoa</taxon>
        <taxon>Chordata</taxon>
        <taxon>Craniata</taxon>
        <taxon>Vertebrata</taxon>
        <taxon>Euteleostomi</taxon>
        <taxon>Actinopterygii</taxon>
        <taxon>Neopterygii</taxon>
        <taxon>Teleostei</taxon>
        <taxon>Osteoglossocephala</taxon>
        <taxon>Osteoglossomorpha</taxon>
        <taxon>Osteoglossiformes</taxon>
        <taxon>Mormyridae</taxon>
        <taxon>Paramormyrops</taxon>
    </lineage>
</organism>
<dbReference type="RefSeq" id="XP_023671518.1">
    <property type="nucleotide sequence ID" value="XM_023815750.2"/>
</dbReference>
<dbReference type="OrthoDB" id="10029527at2759"/>
<keyword evidence="8 10" id="KW-0472">Membrane</keyword>
<feature type="region of interest" description="Disordered" evidence="9">
    <location>
        <begin position="278"/>
        <end position="343"/>
    </location>
</feature>